<protein>
    <recommendedName>
        <fullName evidence="6">Probable inorganic carbon transporter subunit DabA</fullName>
    </recommendedName>
</protein>
<comment type="function">
    <text evidence="6">Part of an energy-coupled inorganic carbon pump.</text>
</comment>
<evidence type="ECO:0000313" key="8">
    <source>
        <dbReference type="Proteomes" id="UP000320496"/>
    </source>
</evidence>
<evidence type="ECO:0000256" key="2">
    <source>
        <dbReference type="ARBA" id="ARBA00022475"/>
    </source>
</evidence>
<feature type="binding site" evidence="6">
    <location>
        <position position="715"/>
    </location>
    <ligand>
        <name>Zn(2+)</name>
        <dbReference type="ChEBI" id="CHEBI:29105"/>
    </ligand>
</feature>
<comment type="similarity">
    <text evidence="6">Belongs to the inorganic carbon transporter (TC 9.A.2) DabA family.</text>
</comment>
<keyword evidence="8" id="KW-1185">Reference proteome</keyword>
<feature type="binding site" evidence="6">
    <location>
        <position position="513"/>
    </location>
    <ligand>
        <name>Zn(2+)</name>
        <dbReference type="ChEBI" id="CHEBI:29105"/>
    </ligand>
</feature>
<feature type="binding site" evidence="6">
    <location>
        <position position="700"/>
    </location>
    <ligand>
        <name>Zn(2+)</name>
        <dbReference type="ChEBI" id="CHEBI:29105"/>
    </ligand>
</feature>
<dbReference type="Pfam" id="PF10070">
    <property type="entry name" value="DabA"/>
    <property type="match status" value="1"/>
</dbReference>
<evidence type="ECO:0000256" key="1">
    <source>
        <dbReference type="ARBA" id="ARBA00022448"/>
    </source>
</evidence>
<reference evidence="7 8" key="1">
    <citation type="submission" date="2019-02" db="EMBL/GenBank/DDBJ databases">
        <title>Deep-cultivation of Planctomycetes and their phenomic and genomic characterization uncovers novel biology.</title>
        <authorList>
            <person name="Wiegand S."/>
            <person name="Jogler M."/>
            <person name="Boedeker C."/>
            <person name="Pinto D."/>
            <person name="Vollmers J."/>
            <person name="Rivas-Marin E."/>
            <person name="Kohn T."/>
            <person name="Peeters S.H."/>
            <person name="Heuer A."/>
            <person name="Rast P."/>
            <person name="Oberbeckmann S."/>
            <person name="Bunk B."/>
            <person name="Jeske O."/>
            <person name="Meyerdierks A."/>
            <person name="Storesund J.E."/>
            <person name="Kallscheuer N."/>
            <person name="Luecker S."/>
            <person name="Lage O.M."/>
            <person name="Pohl T."/>
            <person name="Merkel B.J."/>
            <person name="Hornburger P."/>
            <person name="Mueller R.-W."/>
            <person name="Bruemmer F."/>
            <person name="Labrenz M."/>
            <person name="Spormann A.M."/>
            <person name="Op den Camp H."/>
            <person name="Overmann J."/>
            <person name="Amann R."/>
            <person name="Jetten M.S.M."/>
            <person name="Mascher T."/>
            <person name="Medema M.H."/>
            <person name="Devos D.P."/>
            <person name="Kaster A.-K."/>
            <person name="Ovreas L."/>
            <person name="Rohde M."/>
            <person name="Galperin M.Y."/>
            <person name="Jogler C."/>
        </authorList>
    </citation>
    <scope>NUCLEOTIDE SEQUENCE [LARGE SCALE GENOMIC DNA]</scope>
    <source>
        <strain evidence="7 8">Mal4</strain>
    </source>
</reference>
<dbReference type="RefSeq" id="WP_145368443.1">
    <property type="nucleotide sequence ID" value="NZ_CP036275.1"/>
</dbReference>
<keyword evidence="4 6" id="KW-0862">Zinc</keyword>
<evidence type="ECO:0000313" key="7">
    <source>
        <dbReference type="EMBL" id="QDU37542.1"/>
    </source>
</evidence>
<dbReference type="OrthoDB" id="9805101at2"/>
<dbReference type="AlphaFoldDB" id="A0A517Z4Y0"/>
<evidence type="ECO:0000256" key="6">
    <source>
        <dbReference type="HAMAP-Rule" id="MF_01871"/>
    </source>
</evidence>
<name>A0A517Z4Y0_9PLAN</name>
<comment type="subunit">
    <text evidence="6">Forms a complex with DabB.</text>
</comment>
<keyword evidence="5 6" id="KW-0472">Membrane</keyword>
<comment type="cofactor">
    <cofactor evidence="6">
        <name>Zn(2+)</name>
        <dbReference type="ChEBI" id="CHEBI:29105"/>
    </cofactor>
</comment>
<dbReference type="EMBL" id="CP036275">
    <property type="protein sequence ID" value="QDU37542.1"/>
    <property type="molecule type" value="Genomic_DNA"/>
</dbReference>
<keyword evidence="2 6" id="KW-1003">Cell membrane</keyword>
<keyword evidence="3 6" id="KW-0479">Metal-binding</keyword>
<organism evidence="7 8">
    <name type="scientific">Maioricimonas rarisocia</name>
    <dbReference type="NCBI Taxonomy" id="2528026"/>
    <lineage>
        <taxon>Bacteria</taxon>
        <taxon>Pseudomonadati</taxon>
        <taxon>Planctomycetota</taxon>
        <taxon>Planctomycetia</taxon>
        <taxon>Planctomycetales</taxon>
        <taxon>Planctomycetaceae</taxon>
        <taxon>Maioricimonas</taxon>
    </lineage>
</organism>
<keyword evidence="1 6" id="KW-0813">Transport</keyword>
<dbReference type="GO" id="GO:0008270">
    <property type="term" value="F:zinc ion binding"/>
    <property type="evidence" value="ECO:0007669"/>
    <property type="project" value="UniProtKB-UniRule"/>
</dbReference>
<evidence type="ECO:0000256" key="5">
    <source>
        <dbReference type="ARBA" id="ARBA00023136"/>
    </source>
</evidence>
<dbReference type="PANTHER" id="PTHR38344">
    <property type="entry name" value="UPF0753 PROTEIN AQ_863"/>
    <property type="match status" value="1"/>
</dbReference>
<gene>
    <name evidence="6" type="primary">dabA</name>
    <name evidence="7" type="ORF">Mal4_18560</name>
</gene>
<evidence type="ECO:0000256" key="3">
    <source>
        <dbReference type="ARBA" id="ARBA00022723"/>
    </source>
</evidence>
<evidence type="ECO:0000256" key="4">
    <source>
        <dbReference type="ARBA" id="ARBA00022833"/>
    </source>
</evidence>
<dbReference type="HAMAP" id="MF_01871">
    <property type="entry name" value="DabA"/>
    <property type="match status" value="1"/>
</dbReference>
<dbReference type="KEGG" id="mri:Mal4_18560"/>
<dbReference type="Proteomes" id="UP000320496">
    <property type="component" value="Chromosome"/>
</dbReference>
<proteinExistence type="inferred from homology"/>
<accession>A0A517Z4Y0</accession>
<dbReference type="InterPro" id="IPR018752">
    <property type="entry name" value="DabA"/>
</dbReference>
<comment type="subcellular location">
    <subcellularLocation>
        <location evidence="6">Cell membrane</location>
        <topology evidence="6">Peripheral membrane protein</topology>
    </subcellularLocation>
</comment>
<sequence>MPLAPSVLLDSAPRDQASSRLDRLRDAIHHAAHLLPTQGPITSFVHHNTLHAFEELPFEQAVDQASRIHNCEPFLRESRYREMLEGDRIRLCDLEEVLKHDLGDAATTSVCGLSTRHELRLAMLRYPLRQAPDAELRWLIAETDAISRFRDEAPEPARRRILDETRHWIMRDVRNGRSTHATDPARKRIRAALNDLLQRYNESRIERWSESTWEAFTLGALWRACHQAVHGLAACPTDQAMPLRHRTLLLEVTGNDTDTLVHDLLIRFCAAFLDQGFATWVLPDRDRGFYESFLSLYSQPGGPPDRWLRGLRTELMRLQRAGIGPLESIDESLSLLGVADEQREQYILETLLALKGWAGIIGQLEQQPAGSLQSIPPDTLREFLAVRLLLDRQALSAMARESLGFDGPLRDLSLVLQARRTGRQRHTVDQRAFLVFQLAQVLGWTPQSLFELSKQQWGTLVDEIEAFPGLQRRRTYHIAYERRYRNQALDALVIHRDRVPARPESPSFQIVCCIDDREESFRRHIEEIDPDCETFGAAGFYGVAMKYRGAAEAHFHPLCPGMITPRHYVQEDVVYTFEESHRRRAETRRALGTASHRVHTGSRTIAGGVVMALFGSLASFPIVARILFPRLTARFRRLAGRFVQPPPVTTLHLERIAPEPGPSAEQLGYTIDEMVDIVRGQLRSIGLTERFARLIVVTGHGSSSVNNPHESAYNCGACSGGRGGPNARAFAQMANHPDVRERLAERGLSIPRQTVFLGAYHNTCDDSVTWFDLERLPASHRADFERTRGIIDTARERNAHERCRRFESADLTLTPEVALRHVEARAEDLSQARPEYNHATNALCHVGRRDRIRDLFLDRRAFLTSYDPHQDDSEHSILLGILQAAIPVCAGISLEYYFSCVDPAGWGCGSKLPHNIVSLLGVMEGATSDLRPGLSEQMIEIHEPMRILFVIEATAETMLSLMDRDETIGRLCRNRWVQLATQDPDSGEIQVYEEGRFVPYQPQSTDLPEVASSIDWYRGWRGHLGFASIRSARRDGEERTTGGAA</sequence>
<dbReference type="GO" id="GO:0005886">
    <property type="term" value="C:plasma membrane"/>
    <property type="evidence" value="ECO:0007669"/>
    <property type="project" value="UniProtKB-SubCell"/>
</dbReference>
<feature type="binding site" evidence="6">
    <location>
        <position position="515"/>
    </location>
    <ligand>
        <name>Zn(2+)</name>
        <dbReference type="ChEBI" id="CHEBI:29105"/>
    </ligand>
</feature>
<dbReference type="PANTHER" id="PTHR38344:SF1">
    <property type="entry name" value="INORGANIC CARBON TRANSPORTER SUBUNIT DABA-RELATED"/>
    <property type="match status" value="1"/>
</dbReference>